<evidence type="ECO:0000256" key="1">
    <source>
        <dbReference type="ARBA" id="ARBA00022490"/>
    </source>
</evidence>
<comment type="caution">
    <text evidence="8">The sequence shown here is derived from an EMBL/GenBank/DDBJ whole genome shotgun (WGS) entry which is preliminary data.</text>
</comment>
<dbReference type="GO" id="GO:0005737">
    <property type="term" value="C:cytoplasm"/>
    <property type="evidence" value="ECO:0007669"/>
    <property type="project" value="UniProtKB-SubCell"/>
</dbReference>
<dbReference type="InterPro" id="IPR011033">
    <property type="entry name" value="PRC_barrel-like_sf"/>
</dbReference>
<keyword evidence="4 5" id="KW-0143">Chaperone</keyword>
<dbReference type="GO" id="GO:0043022">
    <property type="term" value="F:ribosome binding"/>
    <property type="evidence" value="ECO:0007669"/>
    <property type="project" value="InterPro"/>
</dbReference>
<dbReference type="PANTHER" id="PTHR33692">
    <property type="entry name" value="RIBOSOME MATURATION FACTOR RIMM"/>
    <property type="match status" value="1"/>
</dbReference>
<sequence length="185" mass="20278">MAASKYIIVGAIARPHGIRGELIVDSHADSPTYFARGSTLRLSPPSDPGRGRDYVVRAARPHQERILLTLDSIADRNAAETLRGLAVCVPVERLDPPAPDEVFLQQLFGLRVRLVESAPTDPDLGVIDDVRDYGGPEIWVIRDPKGREILFPAIDEFVPDIDLDAGLVVIDPPPGLLDLYLVDEE</sequence>
<comment type="function">
    <text evidence="5">An accessory protein needed during the final step in the assembly of 30S ribosomal subunit, possibly for assembly of the head region. Essential for efficient processing of 16S rRNA. May be needed both before and after RbfA during the maturation of 16S rRNA. It has affinity for free ribosomal 30S subunits but not for 70S ribosomes.</text>
</comment>
<dbReference type="OrthoDB" id="5381335at2"/>
<dbReference type="InterPro" id="IPR036976">
    <property type="entry name" value="RimM_N_sf"/>
</dbReference>
<keyword evidence="3 5" id="KW-0698">rRNA processing</keyword>
<dbReference type="Proteomes" id="UP000482487">
    <property type="component" value="Unassembled WGS sequence"/>
</dbReference>
<dbReference type="PANTHER" id="PTHR33692:SF1">
    <property type="entry name" value="RIBOSOME MATURATION FACTOR RIMM"/>
    <property type="match status" value="1"/>
</dbReference>
<dbReference type="Pfam" id="PF24986">
    <property type="entry name" value="PRC_RimM"/>
    <property type="match status" value="1"/>
</dbReference>
<dbReference type="SUPFAM" id="SSF50346">
    <property type="entry name" value="PRC-barrel domain"/>
    <property type="match status" value="1"/>
</dbReference>
<dbReference type="SUPFAM" id="SSF50447">
    <property type="entry name" value="Translation proteins"/>
    <property type="match status" value="1"/>
</dbReference>
<comment type="subcellular location">
    <subcellularLocation>
        <location evidence="5">Cytoplasm</location>
    </subcellularLocation>
</comment>
<evidence type="ECO:0000256" key="4">
    <source>
        <dbReference type="ARBA" id="ARBA00023186"/>
    </source>
</evidence>
<dbReference type="NCBIfam" id="TIGR02273">
    <property type="entry name" value="16S_RimM"/>
    <property type="match status" value="1"/>
</dbReference>
<evidence type="ECO:0000256" key="2">
    <source>
        <dbReference type="ARBA" id="ARBA00022517"/>
    </source>
</evidence>
<dbReference type="EMBL" id="WVUD01000028">
    <property type="protein sequence ID" value="MYL84285.1"/>
    <property type="molecule type" value="Genomic_DNA"/>
</dbReference>
<keyword evidence="2 5" id="KW-0690">Ribosome biogenesis</keyword>
<feature type="domain" description="Ribosome maturation factor RimM PRC barrel" evidence="7">
    <location>
        <begin position="106"/>
        <end position="176"/>
    </location>
</feature>
<dbReference type="InterPro" id="IPR011961">
    <property type="entry name" value="RimM"/>
</dbReference>
<name>A0A7C9IMG3_9BACT</name>
<evidence type="ECO:0000313" key="9">
    <source>
        <dbReference type="Proteomes" id="UP000482487"/>
    </source>
</evidence>
<dbReference type="InterPro" id="IPR009000">
    <property type="entry name" value="Transl_B-barrel_sf"/>
</dbReference>
<protein>
    <recommendedName>
        <fullName evidence="5">Ribosome maturation factor RimM</fullName>
    </recommendedName>
</protein>
<organism evidence="8 9">
    <name type="scientific">Solidesulfovibrio aerotolerans</name>
    <dbReference type="NCBI Taxonomy" id="295255"/>
    <lineage>
        <taxon>Bacteria</taxon>
        <taxon>Pseudomonadati</taxon>
        <taxon>Thermodesulfobacteriota</taxon>
        <taxon>Desulfovibrionia</taxon>
        <taxon>Desulfovibrionales</taxon>
        <taxon>Desulfovibrionaceae</taxon>
        <taxon>Solidesulfovibrio</taxon>
    </lineage>
</organism>
<evidence type="ECO:0000256" key="3">
    <source>
        <dbReference type="ARBA" id="ARBA00022552"/>
    </source>
</evidence>
<dbReference type="GO" id="GO:0006364">
    <property type="term" value="P:rRNA processing"/>
    <property type="evidence" value="ECO:0007669"/>
    <property type="project" value="UniProtKB-UniRule"/>
</dbReference>
<accession>A0A7C9IMG3</accession>
<gene>
    <name evidence="5 8" type="primary">rimM</name>
    <name evidence="8" type="ORF">GTA51_14230</name>
</gene>
<proteinExistence type="inferred from homology"/>
<comment type="subunit">
    <text evidence="5">Binds ribosomal protein uS19.</text>
</comment>
<feature type="domain" description="RimM N-terminal" evidence="6">
    <location>
        <begin position="9"/>
        <end position="92"/>
    </location>
</feature>
<dbReference type="InterPro" id="IPR002676">
    <property type="entry name" value="RimM_N"/>
</dbReference>
<dbReference type="Pfam" id="PF01782">
    <property type="entry name" value="RimM"/>
    <property type="match status" value="1"/>
</dbReference>
<evidence type="ECO:0000259" key="6">
    <source>
        <dbReference type="Pfam" id="PF01782"/>
    </source>
</evidence>
<dbReference type="AlphaFoldDB" id="A0A7C9IMG3"/>
<reference evidence="8 9" key="1">
    <citation type="submission" date="2020-01" db="EMBL/GenBank/DDBJ databases">
        <title>Genome sequence of Desulfovibrio aerotolerans DSM 16695(T).</title>
        <authorList>
            <person name="Karnachuk O."/>
            <person name="Avakyan M."/>
            <person name="Mardanov A."/>
            <person name="Kadnikov V."/>
            <person name="Ravin N."/>
        </authorList>
    </citation>
    <scope>NUCLEOTIDE SEQUENCE [LARGE SCALE GENOMIC DNA]</scope>
    <source>
        <strain evidence="8 9">DSM 16695</strain>
    </source>
</reference>
<dbReference type="GO" id="GO:0042274">
    <property type="term" value="P:ribosomal small subunit biogenesis"/>
    <property type="evidence" value="ECO:0007669"/>
    <property type="project" value="UniProtKB-UniRule"/>
</dbReference>
<dbReference type="GO" id="GO:0005840">
    <property type="term" value="C:ribosome"/>
    <property type="evidence" value="ECO:0007669"/>
    <property type="project" value="InterPro"/>
</dbReference>
<dbReference type="HAMAP" id="MF_00014">
    <property type="entry name" value="Ribosome_mat_RimM"/>
    <property type="match status" value="1"/>
</dbReference>
<dbReference type="Gene3D" id="2.30.30.240">
    <property type="entry name" value="PRC-barrel domain"/>
    <property type="match status" value="1"/>
</dbReference>
<dbReference type="InterPro" id="IPR056792">
    <property type="entry name" value="PRC_RimM"/>
</dbReference>
<dbReference type="RefSeq" id="WP_160962164.1">
    <property type="nucleotide sequence ID" value="NZ_WVUD01000028.1"/>
</dbReference>
<evidence type="ECO:0000259" key="7">
    <source>
        <dbReference type="Pfam" id="PF24986"/>
    </source>
</evidence>
<comment type="domain">
    <text evidence="5">The PRC barrel domain binds ribosomal protein uS19.</text>
</comment>
<evidence type="ECO:0000313" key="8">
    <source>
        <dbReference type="EMBL" id="MYL84285.1"/>
    </source>
</evidence>
<evidence type="ECO:0000256" key="5">
    <source>
        <dbReference type="HAMAP-Rule" id="MF_00014"/>
    </source>
</evidence>
<dbReference type="Gene3D" id="2.40.30.60">
    <property type="entry name" value="RimM"/>
    <property type="match status" value="1"/>
</dbReference>
<keyword evidence="1 5" id="KW-0963">Cytoplasm</keyword>
<keyword evidence="9" id="KW-1185">Reference proteome</keyword>
<comment type="similarity">
    <text evidence="5">Belongs to the RimM family.</text>
</comment>